<dbReference type="AlphaFoldDB" id="A0A9D1GNK7"/>
<reference evidence="3" key="1">
    <citation type="submission" date="2020-10" db="EMBL/GenBank/DDBJ databases">
        <authorList>
            <person name="Gilroy R."/>
        </authorList>
    </citation>
    <scope>NUCLEOTIDE SEQUENCE</scope>
    <source>
        <strain evidence="3">ChiHecec2B26-709</strain>
    </source>
</reference>
<sequence>MKKIILSLIPVLCLSGIIVLSCTEINAENRENDTNLPSGNTEQENSELFMDGMYFDRDGNVNSPAKKSKTNDDAGDSSNMEYYYDNEGRISRIVQTVISESQIMTTTSEYEYSYKKIVETTTSEIDLANPNLEDLKAVSTTVTEYY</sequence>
<feature type="region of interest" description="Disordered" evidence="1">
    <location>
        <begin position="55"/>
        <end position="80"/>
    </location>
</feature>
<dbReference type="EMBL" id="DVLC01000103">
    <property type="protein sequence ID" value="HIT47278.1"/>
    <property type="molecule type" value="Genomic_DNA"/>
</dbReference>
<evidence type="ECO:0000256" key="1">
    <source>
        <dbReference type="SAM" id="MobiDB-lite"/>
    </source>
</evidence>
<organism evidence="3 4">
    <name type="scientific">Candidatus Cryptobacteroides merdipullorum</name>
    <dbReference type="NCBI Taxonomy" id="2840771"/>
    <lineage>
        <taxon>Bacteria</taxon>
        <taxon>Pseudomonadati</taxon>
        <taxon>Bacteroidota</taxon>
        <taxon>Bacteroidia</taxon>
        <taxon>Bacteroidales</taxon>
        <taxon>Candidatus Cryptobacteroides</taxon>
    </lineage>
</organism>
<keyword evidence="2" id="KW-0732">Signal</keyword>
<feature type="chain" id="PRO_5038778271" description="YD repeat-containing protein" evidence="2">
    <location>
        <begin position="28"/>
        <end position="146"/>
    </location>
</feature>
<evidence type="ECO:0008006" key="5">
    <source>
        <dbReference type="Google" id="ProtNLM"/>
    </source>
</evidence>
<comment type="caution">
    <text evidence="3">The sequence shown here is derived from an EMBL/GenBank/DDBJ whole genome shotgun (WGS) entry which is preliminary data.</text>
</comment>
<evidence type="ECO:0000313" key="4">
    <source>
        <dbReference type="Proteomes" id="UP000886881"/>
    </source>
</evidence>
<protein>
    <recommendedName>
        <fullName evidence="5">YD repeat-containing protein</fullName>
    </recommendedName>
</protein>
<feature type="region of interest" description="Disordered" evidence="1">
    <location>
        <begin position="30"/>
        <end position="49"/>
    </location>
</feature>
<evidence type="ECO:0000313" key="3">
    <source>
        <dbReference type="EMBL" id="HIT47278.1"/>
    </source>
</evidence>
<feature type="signal peptide" evidence="2">
    <location>
        <begin position="1"/>
        <end position="27"/>
    </location>
</feature>
<gene>
    <name evidence="3" type="ORF">IAC35_05415</name>
</gene>
<feature type="compositionally biased region" description="Polar residues" evidence="1">
    <location>
        <begin position="34"/>
        <end position="43"/>
    </location>
</feature>
<reference evidence="3" key="2">
    <citation type="journal article" date="2021" name="PeerJ">
        <title>Extensive microbial diversity within the chicken gut microbiome revealed by metagenomics and culture.</title>
        <authorList>
            <person name="Gilroy R."/>
            <person name="Ravi A."/>
            <person name="Getino M."/>
            <person name="Pursley I."/>
            <person name="Horton D.L."/>
            <person name="Alikhan N.F."/>
            <person name="Baker D."/>
            <person name="Gharbi K."/>
            <person name="Hall N."/>
            <person name="Watson M."/>
            <person name="Adriaenssens E.M."/>
            <person name="Foster-Nyarko E."/>
            <person name="Jarju S."/>
            <person name="Secka A."/>
            <person name="Antonio M."/>
            <person name="Oren A."/>
            <person name="Chaudhuri R.R."/>
            <person name="La Ragione R."/>
            <person name="Hildebrand F."/>
            <person name="Pallen M.J."/>
        </authorList>
    </citation>
    <scope>NUCLEOTIDE SEQUENCE</scope>
    <source>
        <strain evidence="3">ChiHecec2B26-709</strain>
    </source>
</reference>
<dbReference type="Proteomes" id="UP000886881">
    <property type="component" value="Unassembled WGS sequence"/>
</dbReference>
<name>A0A9D1GNK7_9BACT</name>
<dbReference type="PROSITE" id="PS51257">
    <property type="entry name" value="PROKAR_LIPOPROTEIN"/>
    <property type="match status" value="1"/>
</dbReference>
<accession>A0A9D1GNK7</accession>
<evidence type="ECO:0000256" key="2">
    <source>
        <dbReference type="SAM" id="SignalP"/>
    </source>
</evidence>
<proteinExistence type="predicted"/>